<dbReference type="Gene3D" id="3.90.1720.10">
    <property type="entry name" value="endopeptidase domain like (from Nostoc punctiforme)"/>
    <property type="match status" value="1"/>
</dbReference>
<dbReference type="RefSeq" id="XP_014677574.1">
    <property type="nucleotide sequence ID" value="XM_014822088.1"/>
</dbReference>
<keyword evidence="2" id="KW-1185">Reference proteome</keyword>
<dbReference type="Pfam" id="PF04970">
    <property type="entry name" value="LRAT"/>
    <property type="match status" value="1"/>
</dbReference>
<sequence>MPLFHDVTREELRRGDHIYVRHALHSRHGIWDGSKVIHLPPRSAKVSRDSLDEFLHDAALKLFLYGAPWRTTWYEIAGTSEATESDEADIVVRRAESKIGEYNYNVFSANSKSFARWCKLGDRAMDVI</sequence>
<evidence type="ECO:0000259" key="1">
    <source>
        <dbReference type="PROSITE" id="PS51934"/>
    </source>
</evidence>
<name>A0ABM1EZF3_PRICU</name>
<protein>
    <submittedName>
        <fullName evidence="3">Uncharacterized protein LOC106817422</fullName>
    </submittedName>
</protein>
<evidence type="ECO:0000313" key="3">
    <source>
        <dbReference type="RefSeq" id="XP_014677574.1"/>
    </source>
</evidence>
<proteinExistence type="predicted"/>
<reference evidence="3" key="1">
    <citation type="submission" date="2025-08" db="UniProtKB">
        <authorList>
            <consortium name="RefSeq"/>
        </authorList>
    </citation>
    <scope>IDENTIFICATION</scope>
</reference>
<evidence type="ECO:0000313" key="2">
    <source>
        <dbReference type="Proteomes" id="UP000695022"/>
    </source>
</evidence>
<dbReference type="GeneID" id="106817422"/>
<dbReference type="Proteomes" id="UP000695022">
    <property type="component" value="Unplaced"/>
</dbReference>
<feature type="domain" description="LRAT" evidence="1">
    <location>
        <begin position="17"/>
        <end position="127"/>
    </location>
</feature>
<dbReference type="InterPro" id="IPR007053">
    <property type="entry name" value="LRAT_dom"/>
</dbReference>
<dbReference type="PROSITE" id="PS51934">
    <property type="entry name" value="LRAT"/>
    <property type="match status" value="1"/>
</dbReference>
<dbReference type="PANTHER" id="PTHR46137">
    <property type="entry name" value="OS05G0310600 PROTEIN"/>
    <property type="match status" value="1"/>
</dbReference>
<accession>A0ABM1EZF3</accession>
<dbReference type="PANTHER" id="PTHR46137:SF3">
    <property type="entry name" value="OS05G0310600 PROTEIN"/>
    <property type="match status" value="1"/>
</dbReference>
<organism evidence="2 3">
    <name type="scientific">Priapulus caudatus</name>
    <name type="common">Priapulid worm</name>
    <dbReference type="NCBI Taxonomy" id="37621"/>
    <lineage>
        <taxon>Eukaryota</taxon>
        <taxon>Metazoa</taxon>
        <taxon>Ecdysozoa</taxon>
        <taxon>Scalidophora</taxon>
        <taxon>Priapulida</taxon>
        <taxon>Priapulimorpha</taxon>
        <taxon>Priapulimorphida</taxon>
        <taxon>Priapulidae</taxon>
        <taxon>Priapulus</taxon>
    </lineage>
</organism>
<gene>
    <name evidence="3" type="primary">LOC106817422</name>
</gene>